<dbReference type="EMBL" id="BSYO01000016">
    <property type="protein sequence ID" value="GMH16118.1"/>
    <property type="molecule type" value="Genomic_DNA"/>
</dbReference>
<dbReference type="AlphaFoldDB" id="A0AAD3SRH0"/>
<name>A0AAD3SRH0_NEPGR</name>
<reference evidence="1" key="1">
    <citation type="submission" date="2023-05" db="EMBL/GenBank/DDBJ databases">
        <title>Nepenthes gracilis genome sequencing.</title>
        <authorList>
            <person name="Fukushima K."/>
        </authorList>
    </citation>
    <scope>NUCLEOTIDE SEQUENCE</scope>
    <source>
        <strain evidence="1">SING2019-196</strain>
    </source>
</reference>
<keyword evidence="2" id="KW-1185">Reference proteome</keyword>
<gene>
    <name evidence="1" type="ORF">Nepgr_017959</name>
</gene>
<proteinExistence type="predicted"/>
<sequence length="506" mass="54285">MPPGHRKSQRPPCISGRCCVRHRQLNRGLQFAITGAGGSRSAIAGEAGTSTQFRTTHFLDRIKRKNVNRETGGLDVAAALQSLYIFGIEMCLVYGQLLRTCTLECVLQLDTDAQWFGVADAAGCLVASLELLMELDFGLLPLLFWVNNLLYGSGWGCAAVVRDAMLMPAESDERQLLCCFLFFMDLMPTAIVGTAHPTSLVLSSCHRPSLPTSSLPASHGPSGEPMFALSSDTFPPLPVSQSAHITYQLLLNDKRRRLSVRSEGALHKDILSNFKGLADSMCATRTVDESSLPAAVAFDALSPSNGKVEWLRSSQMVGDLSIPNAGSVEHPVKCGANNPMMKEAAVSHSPKNPLGVKPANTVAMNPSNCVTIPPIVLQIKLALESASAHAGAQHLSIGDAQNADASCAVSRVKKLQYPQTALQWLYQIRSKAVGNGMQPTAIPIPQFKISKNPPSQQEAVVSIEQYAADDATGQQITMAKKFTSKEDYDAATDATAGHNTTAHMES</sequence>
<accession>A0AAD3SRH0</accession>
<protein>
    <submittedName>
        <fullName evidence="1">Uncharacterized protein</fullName>
    </submittedName>
</protein>
<comment type="caution">
    <text evidence="1">The sequence shown here is derived from an EMBL/GenBank/DDBJ whole genome shotgun (WGS) entry which is preliminary data.</text>
</comment>
<organism evidence="1 2">
    <name type="scientific">Nepenthes gracilis</name>
    <name type="common">Slender pitcher plant</name>
    <dbReference type="NCBI Taxonomy" id="150966"/>
    <lineage>
        <taxon>Eukaryota</taxon>
        <taxon>Viridiplantae</taxon>
        <taxon>Streptophyta</taxon>
        <taxon>Embryophyta</taxon>
        <taxon>Tracheophyta</taxon>
        <taxon>Spermatophyta</taxon>
        <taxon>Magnoliopsida</taxon>
        <taxon>eudicotyledons</taxon>
        <taxon>Gunneridae</taxon>
        <taxon>Pentapetalae</taxon>
        <taxon>Caryophyllales</taxon>
        <taxon>Nepenthaceae</taxon>
        <taxon>Nepenthes</taxon>
    </lineage>
</organism>
<evidence type="ECO:0000313" key="1">
    <source>
        <dbReference type="EMBL" id="GMH16118.1"/>
    </source>
</evidence>
<dbReference type="Proteomes" id="UP001279734">
    <property type="component" value="Unassembled WGS sequence"/>
</dbReference>
<evidence type="ECO:0000313" key="2">
    <source>
        <dbReference type="Proteomes" id="UP001279734"/>
    </source>
</evidence>